<protein>
    <submittedName>
        <fullName evidence="2">Uncharacterized protein</fullName>
    </submittedName>
</protein>
<name>A0A5C6XJU9_9DELT</name>
<feature type="region of interest" description="Disordered" evidence="1">
    <location>
        <begin position="1"/>
        <end position="58"/>
    </location>
</feature>
<gene>
    <name evidence="2" type="ORF">FRC96_08015</name>
</gene>
<comment type="caution">
    <text evidence="2">The sequence shown here is derived from an EMBL/GenBank/DDBJ whole genome shotgun (WGS) entry which is preliminary data.</text>
</comment>
<dbReference type="Proteomes" id="UP000321046">
    <property type="component" value="Unassembled WGS sequence"/>
</dbReference>
<evidence type="ECO:0000313" key="2">
    <source>
        <dbReference type="EMBL" id="TXD37899.1"/>
    </source>
</evidence>
<evidence type="ECO:0000313" key="3">
    <source>
        <dbReference type="Proteomes" id="UP000321046"/>
    </source>
</evidence>
<dbReference type="EMBL" id="VOSL01000039">
    <property type="protein sequence ID" value="TXD37899.1"/>
    <property type="molecule type" value="Genomic_DNA"/>
</dbReference>
<dbReference type="AlphaFoldDB" id="A0A5C6XJU9"/>
<feature type="compositionally biased region" description="Acidic residues" evidence="1">
    <location>
        <begin position="19"/>
        <end position="33"/>
    </location>
</feature>
<organism evidence="2 3">
    <name type="scientific">Lujinxingia vulgaris</name>
    <dbReference type="NCBI Taxonomy" id="2600176"/>
    <lineage>
        <taxon>Bacteria</taxon>
        <taxon>Deltaproteobacteria</taxon>
        <taxon>Bradymonadales</taxon>
        <taxon>Lujinxingiaceae</taxon>
        <taxon>Lujinxingia</taxon>
    </lineage>
</organism>
<accession>A0A5C6XJU9</accession>
<evidence type="ECO:0000256" key="1">
    <source>
        <dbReference type="SAM" id="MobiDB-lite"/>
    </source>
</evidence>
<sequence>MLATWGCGPEDVASPTDTDTGDPDAGDTDDVGPDTDTAPPELTLELTGGEGPFVLGESEGSAAFTASCAPAGCEISACTLTLEGGEPWELEGCGESIVLTLAELDQEGSWT</sequence>
<reference evidence="2 3" key="1">
    <citation type="submission" date="2019-08" db="EMBL/GenBank/DDBJ databases">
        <title>Bradymonadales sp. TMQ2.</title>
        <authorList>
            <person name="Liang Q."/>
        </authorList>
    </citation>
    <scope>NUCLEOTIDE SEQUENCE [LARGE SCALE GENOMIC DNA]</scope>
    <source>
        <strain evidence="2 3">TMQ2</strain>
    </source>
</reference>
<proteinExistence type="predicted"/>
<feature type="non-terminal residue" evidence="2">
    <location>
        <position position="111"/>
    </location>
</feature>